<evidence type="ECO:0000313" key="1">
    <source>
        <dbReference type="EMBL" id="KAA6400499.1"/>
    </source>
</evidence>
<proteinExistence type="predicted"/>
<reference evidence="1 2" key="1">
    <citation type="submission" date="2019-03" db="EMBL/GenBank/DDBJ databases">
        <title>Single cell metagenomics reveals metabolic interactions within the superorganism composed of flagellate Streblomastix strix and complex community of Bacteroidetes bacteria on its surface.</title>
        <authorList>
            <person name="Treitli S.C."/>
            <person name="Kolisko M."/>
            <person name="Husnik F."/>
            <person name="Keeling P."/>
            <person name="Hampl V."/>
        </authorList>
    </citation>
    <scope>NUCLEOTIDE SEQUENCE [LARGE SCALE GENOMIC DNA]</scope>
    <source>
        <strain evidence="1">ST1C</strain>
    </source>
</reference>
<protein>
    <submittedName>
        <fullName evidence="1">Uncharacterized protein</fullName>
    </submittedName>
</protein>
<accession>A0A5J4X210</accession>
<organism evidence="1 2">
    <name type="scientific">Streblomastix strix</name>
    <dbReference type="NCBI Taxonomy" id="222440"/>
    <lineage>
        <taxon>Eukaryota</taxon>
        <taxon>Metamonada</taxon>
        <taxon>Preaxostyla</taxon>
        <taxon>Oxymonadida</taxon>
        <taxon>Streblomastigidae</taxon>
        <taxon>Streblomastix</taxon>
    </lineage>
</organism>
<sequence length="281" mass="32796">MKKMTFDQVPEKEKQLLKEWYKHQKRQKKQREKYNKMKKEVKPGEAVLVGDYKQNWDLAFFGSILGVIKRVYTILSRVLTHTLQVVLHCLQSILERDEFVSMKKINWWSDGGSCFKSKEFGQSTLSGLKRKDNQTFHFALHYFESQHGKSDIDSIFGLYANLIQLSLPCSGINTLHQMIDFLQFNVPENLKQVVLEYDIDKLNVNVKKLKLNNFQKYLNYEVIDGMFYASQSEESGGVVVKFESESGKCTNKVKKSDVSIDYDDMSKEIIQMELDKLNDKN</sequence>
<dbReference type="AlphaFoldDB" id="A0A5J4X210"/>
<name>A0A5J4X210_9EUKA</name>
<evidence type="ECO:0000313" key="2">
    <source>
        <dbReference type="Proteomes" id="UP000324800"/>
    </source>
</evidence>
<gene>
    <name evidence="1" type="ORF">EZS28_003970</name>
</gene>
<dbReference type="Proteomes" id="UP000324800">
    <property type="component" value="Unassembled WGS sequence"/>
</dbReference>
<dbReference type="EMBL" id="SNRW01000551">
    <property type="protein sequence ID" value="KAA6400499.1"/>
    <property type="molecule type" value="Genomic_DNA"/>
</dbReference>
<comment type="caution">
    <text evidence="1">The sequence shown here is derived from an EMBL/GenBank/DDBJ whole genome shotgun (WGS) entry which is preliminary data.</text>
</comment>